<dbReference type="PANTHER" id="PTHR43065">
    <property type="entry name" value="SENSOR HISTIDINE KINASE"/>
    <property type="match status" value="1"/>
</dbReference>
<evidence type="ECO:0000256" key="2">
    <source>
        <dbReference type="ARBA" id="ARBA00012438"/>
    </source>
</evidence>
<accession>A0A927C4A4</accession>
<sequence>MNNKAPLTPHSTVLRIYAIFRLFLAFSLIMAFMLARDLALLGAQLPEVYSLVNSAYLAFAFIMLVRHLIQRGEKSENQTFIELFIDVGCLMLMSYCSSRDDSGLPMLLIVTVSAASVTLSARLALTIAALASISVISETLTNVLYNQTNPQNFVLAGSLGIAYFTTTVVIRYLNHRINKAQIQADLQASAVRKLSQINQQIVQRMQTGILVMNRSGTLRLYNDAAAELLNLPAKANPATLRAPKELTELINKGQRRSHILSIKNTQGELHVNWTRLTQQDGEEDYLLYLENLSKISQRAQNLKLASLGRFTASIAHEIRNPLAAISHAAQLLDENEDLGQLDRRFIAIIQNHVDRMNDIIKNILELSRGRPPEPEALSLQVWLQDFINDWLAHHNSDVEFSLNWDKDHEHPVNIDPSQLHQVLSNITENGIRHGNSDGQTAQIGFYISRQAISDATILDIMDNGPGIAPEDEDKIFEPFYTTQAQGNGLGLYLSRELCLANQIQISYRRGPEGESCFRLIFAHPDREYFSN</sequence>
<keyword evidence="4" id="KW-0812">Transmembrane</keyword>
<evidence type="ECO:0000256" key="4">
    <source>
        <dbReference type="SAM" id="Phobius"/>
    </source>
</evidence>
<dbReference type="InterPro" id="IPR003661">
    <property type="entry name" value="HisK_dim/P_dom"/>
</dbReference>
<evidence type="ECO:0000313" key="7">
    <source>
        <dbReference type="Proteomes" id="UP000610558"/>
    </source>
</evidence>
<feature type="transmembrane region" description="Helical" evidence="4">
    <location>
        <begin position="107"/>
        <end position="133"/>
    </location>
</feature>
<keyword evidence="4" id="KW-1133">Transmembrane helix</keyword>
<dbReference type="InterPro" id="IPR004358">
    <property type="entry name" value="Sig_transdc_His_kin-like_C"/>
</dbReference>
<dbReference type="SUPFAM" id="SSF55874">
    <property type="entry name" value="ATPase domain of HSP90 chaperone/DNA topoisomerase II/histidine kinase"/>
    <property type="match status" value="1"/>
</dbReference>
<dbReference type="CDD" id="cd00075">
    <property type="entry name" value="HATPase"/>
    <property type="match status" value="1"/>
</dbReference>
<dbReference type="InterPro" id="IPR005467">
    <property type="entry name" value="His_kinase_dom"/>
</dbReference>
<keyword evidence="4" id="KW-0472">Membrane</keyword>
<dbReference type="SUPFAM" id="SSF47384">
    <property type="entry name" value="Homodimeric domain of signal transducing histidine kinase"/>
    <property type="match status" value="1"/>
</dbReference>
<dbReference type="Gene3D" id="3.30.565.10">
    <property type="entry name" value="Histidine kinase-like ATPase, C-terminal domain"/>
    <property type="match status" value="1"/>
</dbReference>
<dbReference type="Gene3D" id="3.30.450.20">
    <property type="entry name" value="PAS domain"/>
    <property type="match status" value="1"/>
</dbReference>
<comment type="catalytic activity">
    <reaction evidence="1">
        <text>ATP + protein L-histidine = ADP + protein N-phospho-L-histidine.</text>
        <dbReference type="EC" id="2.7.13.3"/>
    </reaction>
</comment>
<comment type="caution">
    <text evidence="6">The sequence shown here is derived from an EMBL/GenBank/DDBJ whole genome shotgun (WGS) entry which is preliminary data.</text>
</comment>
<dbReference type="InterPro" id="IPR036890">
    <property type="entry name" value="HATPase_C_sf"/>
</dbReference>
<evidence type="ECO:0000259" key="5">
    <source>
        <dbReference type="PROSITE" id="PS50109"/>
    </source>
</evidence>
<dbReference type="InterPro" id="IPR036097">
    <property type="entry name" value="HisK_dim/P_sf"/>
</dbReference>
<dbReference type="AlphaFoldDB" id="A0A927C4A4"/>
<dbReference type="EMBL" id="JACXLD010000005">
    <property type="protein sequence ID" value="MBD2859491.1"/>
    <property type="molecule type" value="Genomic_DNA"/>
</dbReference>
<dbReference type="PROSITE" id="PS50109">
    <property type="entry name" value="HIS_KIN"/>
    <property type="match status" value="1"/>
</dbReference>
<dbReference type="PANTHER" id="PTHR43065:SF52">
    <property type="entry name" value="SENSOR PROTEIN KINASE PILS"/>
    <property type="match status" value="1"/>
</dbReference>
<name>A0A927C4A4_9GAMM</name>
<evidence type="ECO:0000313" key="6">
    <source>
        <dbReference type="EMBL" id="MBD2859491.1"/>
    </source>
</evidence>
<feature type="transmembrane region" description="Helical" evidence="4">
    <location>
        <begin position="153"/>
        <end position="173"/>
    </location>
</feature>
<feature type="transmembrane region" description="Helical" evidence="4">
    <location>
        <begin position="12"/>
        <end position="36"/>
    </location>
</feature>
<dbReference type="InterPro" id="IPR003594">
    <property type="entry name" value="HATPase_dom"/>
</dbReference>
<feature type="domain" description="Histidine kinase" evidence="5">
    <location>
        <begin position="313"/>
        <end position="525"/>
    </location>
</feature>
<dbReference type="Gene3D" id="1.10.287.130">
    <property type="match status" value="1"/>
</dbReference>
<protein>
    <recommendedName>
        <fullName evidence="2">histidine kinase</fullName>
        <ecNumber evidence="2">2.7.13.3</ecNumber>
    </recommendedName>
</protein>
<organism evidence="6 7">
    <name type="scientific">Spongiibacter pelagi</name>
    <dbReference type="NCBI Taxonomy" id="2760804"/>
    <lineage>
        <taxon>Bacteria</taxon>
        <taxon>Pseudomonadati</taxon>
        <taxon>Pseudomonadota</taxon>
        <taxon>Gammaproteobacteria</taxon>
        <taxon>Cellvibrionales</taxon>
        <taxon>Spongiibacteraceae</taxon>
        <taxon>Spongiibacter</taxon>
    </lineage>
</organism>
<dbReference type="Pfam" id="PF00512">
    <property type="entry name" value="HisKA"/>
    <property type="match status" value="1"/>
</dbReference>
<reference evidence="6" key="1">
    <citation type="submission" date="2020-09" db="EMBL/GenBank/DDBJ databases">
        <authorList>
            <person name="Yoon J.-W."/>
        </authorList>
    </citation>
    <scope>NUCLEOTIDE SEQUENCE</scope>
    <source>
        <strain evidence="6">KMU-158</strain>
    </source>
</reference>
<dbReference type="EC" id="2.7.13.3" evidence="2"/>
<evidence type="ECO:0000256" key="1">
    <source>
        <dbReference type="ARBA" id="ARBA00000085"/>
    </source>
</evidence>
<keyword evidence="3" id="KW-0597">Phosphoprotein</keyword>
<evidence type="ECO:0000256" key="3">
    <source>
        <dbReference type="ARBA" id="ARBA00022553"/>
    </source>
</evidence>
<feature type="transmembrane region" description="Helical" evidence="4">
    <location>
        <begin position="48"/>
        <end position="69"/>
    </location>
</feature>
<gene>
    <name evidence="6" type="ORF">IB286_10790</name>
</gene>
<dbReference type="Pfam" id="PF25323">
    <property type="entry name" value="6TM_PilS"/>
    <property type="match status" value="1"/>
</dbReference>
<dbReference type="CDD" id="cd00082">
    <property type="entry name" value="HisKA"/>
    <property type="match status" value="1"/>
</dbReference>
<dbReference type="Proteomes" id="UP000610558">
    <property type="component" value="Unassembled WGS sequence"/>
</dbReference>
<keyword evidence="7" id="KW-1185">Reference proteome</keyword>
<dbReference type="SMART" id="SM00387">
    <property type="entry name" value="HATPase_c"/>
    <property type="match status" value="1"/>
</dbReference>
<dbReference type="Pfam" id="PF02518">
    <property type="entry name" value="HATPase_c"/>
    <property type="match status" value="1"/>
</dbReference>
<dbReference type="GO" id="GO:0000155">
    <property type="term" value="F:phosphorelay sensor kinase activity"/>
    <property type="evidence" value="ECO:0007669"/>
    <property type="project" value="InterPro"/>
</dbReference>
<dbReference type="SMART" id="SM00388">
    <property type="entry name" value="HisKA"/>
    <property type="match status" value="1"/>
</dbReference>
<dbReference type="PRINTS" id="PR00344">
    <property type="entry name" value="BCTRLSENSOR"/>
</dbReference>
<proteinExistence type="predicted"/>
<dbReference type="RefSeq" id="WP_190765377.1">
    <property type="nucleotide sequence ID" value="NZ_JACXLD010000005.1"/>
</dbReference>